<dbReference type="PANTHER" id="PTHR30292">
    <property type="entry name" value="UNCHARACTERIZED PROTEIN YBGL-RELATED"/>
    <property type="match status" value="1"/>
</dbReference>
<reference evidence="3" key="1">
    <citation type="submission" date="2017-05" db="EMBL/GenBank/DDBJ databases">
        <title>Complete and WGS of Bordetella genogroups.</title>
        <authorList>
            <person name="Spilker T."/>
            <person name="Lipuma J."/>
        </authorList>
    </citation>
    <scope>NUCLEOTIDE SEQUENCE [LARGE SCALE GENOMIC DNA]</scope>
    <source>
        <strain evidence="3">AU8856</strain>
    </source>
</reference>
<proteinExistence type="predicted"/>
<dbReference type="InterPro" id="IPR005501">
    <property type="entry name" value="LamB/YcsF/PxpA-like"/>
</dbReference>
<name>A0A261V0G9_9BORD</name>
<evidence type="ECO:0000313" key="3">
    <source>
        <dbReference type="Proteomes" id="UP000215767"/>
    </source>
</evidence>
<dbReference type="SUPFAM" id="SSF88713">
    <property type="entry name" value="Glycoside hydrolase/deacetylase"/>
    <property type="match status" value="1"/>
</dbReference>
<dbReference type="OrthoDB" id="8689111at2"/>
<organism evidence="2 3">
    <name type="scientific">Bordetella genomosp. 11</name>
    <dbReference type="NCBI Taxonomy" id="1416808"/>
    <lineage>
        <taxon>Bacteria</taxon>
        <taxon>Pseudomonadati</taxon>
        <taxon>Pseudomonadota</taxon>
        <taxon>Betaproteobacteria</taxon>
        <taxon>Burkholderiales</taxon>
        <taxon>Alcaligenaceae</taxon>
        <taxon>Bordetella</taxon>
    </lineage>
</organism>
<evidence type="ECO:0008006" key="4">
    <source>
        <dbReference type="Google" id="ProtNLM"/>
    </source>
</evidence>
<sequence length="156" mass="15590">MNAADERAAVPATGSDEAGGPADGVATGYVAYSGDAVAMGRTIRALAEKGVAIGAQVRYPDGLALGQESFYLDDVALCDVFLAQVATIAALAESAGSKLAAVRCHGALAMDVSSDERTAQVVARTLYRLFPGVSLVCVAASPGGGVARDCGVSVVP</sequence>
<dbReference type="Pfam" id="PF03746">
    <property type="entry name" value="LamB_YcsF"/>
    <property type="match status" value="1"/>
</dbReference>
<keyword evidence="3" id="KW-1185">Reference proteome</keyword>
<evidence type="ECO:0000256" key="1">
    <source>
        <dbReference type="SAM" id="MobiDB-lite"/>
    </source>
</evidence>
<dbReference type="EMBL" id="NEVS01000001">
    <property type="protein sequence ID" value="OZI66653.1"/>
    <property type="molecule type" value="Genomic_DNA"/>
</dbReference>
<gene>
    <name evidence="2" type="ORF">CAL28_02685</name>
</gene>
<accession>A0A261V0G9</accession>
<dbReference type="RefSeq" id="WP_094839857.1">
    <property type="nucleotide sequence ID" value="NZ_NEVS01000001.1"/>
</dbReference>
<evidence type="ECO:0000313" key="2">
    <source>
        <dbReference type="EMBL" id="OZI66653.1"/>
    </source>
</evidence>
<dbReference type="GO" id="GO:0005975">
    <property type="term" value="P:carbohydrate metabolic process"/>
    <property type="evidence" value="ECO:0007669"/>
    <property type="project" value="InterPro"/>
</dbReference>
<protein>
    <recommendedName>
        <fullName evidence="4">LamB/YcsF family protein</fullName>
    </recommendedName>
</protein>
<dbReference type="Proteomes" id="UP000215767">
    <property type="component" value="Unassembled WGS sequence"/>
</dbReference>
<dbReference type="PANTHER" id="PTHR30292:SF0">
    <property type="entry name" value="5-OXOPROLINASE SUBUNIT A"/>
    <property type="match status" value="1"/>
</dbReference>
<dbReference type="AlphaFoldDB" id="A0A261V0G9"/>
<dbReference type="Gene3D" id="3.20.20.370">
    <property type="entry name" value="Glycoside hydrolase/deacetylase"/>
    <property type="match status" value="1"/>
</dbReference>
<dbReference type="InterPro" id="IPR011330">
    <property type="entry name" value="Glyco_hydro/deAcase_b/a-brl"/>
</dbReference>
<feature type="region of interest" description="Disordered" evidence="1">
    <location>
        <begin position="1"/>
        <end position="20"/>
    </location>
</feature>
<comment type="caution">
    <text evidence="2">The sequence shown here is derived from an EMBL/GenBank/DDBJ whole genome shotgun (WGS) entry which is preliminary data.</text>
</comment>